<evidence type="ECO:0000313" key="1">
    <source>
        <dbReference type="EMBL" id="KAF5358704.1"/>
    </source>
</evidence>
<proteinExistence type="predicted"/>
<evidence type="ECO:0000313" key="2">
    <source>
        <dbReference type="Proteomes" id="UP000518752"/>
    </source>
</evidence>
<sequence>MAVKGVRYESSKMMVTKLRRWGQMATVMMTIKDARSGPELEPELDGVGNTATTTTTWKSEKGRNWTKQRMINLHRDFVTRILHNQHFTTSPSPPHFSLSSPSPNPTQLYATFLALLDDLPGVMADIDSGSRRRKKIQMREMEEKAAVIM</sequence>
<keyword evidence="2" id="KW-1185">Reference proteome</keyword>
<dbReference type="Proteomes" id="UP000518752">
    <property type="component" value="Unassembled WGS sequence"/>
</dbReference>
<reference evidence="1 2" key="1">
    <citation type="journal article" date="2020" name="ISME J.">
        <title>Uncovering the hidden diversity of litter-decomposition mechanisms in mushroom-forming fungi.</title>
        <authorList>
            <person name="Floudas D."/>
            <person name="Bentzer J."/>
            <person name="Ahren D."/>
            <person name="Johansson T."/>
            <person name="Persson P."/>
            <person name="Tunlid A."/>
        </authorList>
    </citation>
    <scope>NUCLEOTIDE SEQUENCE [LARGE SCALE GENOMIC DNA]</scope>
    <source>
        <strain evidence="1 2">CBS 406.79</strain>
    </source>
</reference>
<protein>
    <submittedName>
        <fullName evidence="1">Uncharacterized protein</fullName>
    </submittedName>
</protein>
<dbReference type="AlphaFoldDB" id="A0A8H5LIU2"/>
<organism evidence="1 2">
    <name type="scientific">Collybiopsis confluens</name>
    <dbReference type="NCBI Taxonomy" id="2823264"/>
    <lineage>
        <taxon>Eukaryota</taxon>
        <taxon>Fungi</taxon>
        <taxon>Dikarya</taxon>
        <taxon>Basidiomycota</taxon>
        <taxon>Agaricomycotina</taxon>
        <taxon>Agaricomycetes</taxon>
        <taxon>Agaricomycetidae</taxon>
        <taxon>Agaricales</taxon>
        <taxon>Marasmiineae</taxon>
        <taxon>Omphalotaceae</taxon>
        <taxon>Collybiopsis</taxon>
    </lineage>
</organism>
<comment type="caution">
    <text evidence="1">The sequence shown here is derived from an EMBL/GenBank/DDBJ whole genome shotgun (WGS) entry which is preliminary data.</text>
</comment>
<name>A0A8H5LIU2_9AGAR</name>
<dbReference type="EMBL" id="JAACJN010000232">
    <property type="protein sequence ID" value="KAF5358704.1"/>
    <property type="molecule type" value="Genomic_DNA"/>
</dbReference>
<gene>
    <name evidence="1" type="ORF">D9757_014367</name>
</gene>
<accession>A0A8H5LIU2</accession>